<protein>
    <submittedName>
        <fullName evidence="2">Transmembrane protein, putative</fullName>
    </submittedName>
</protein>
<dbReference type="Proteomes" id="UP000009168">
    <property type="component" value="Unassembled WGS sequence"/>
</dbReference>
<dbReference type="GeneID" id="24436750"/>
<feature type="transmembrane region" description="Helical" evidence="1">
    <location>
        <begin position="20"/>
        <end position="39"/>
    </location>
</feature>
<proteinExistence type="predicted"/>
<reference evidence="3" key="1">
    <citation type="journal article" date="2006" name="PLoS Biol.">
        <title>Macronuclear genome sequence of the ciliate Tetrahymena thermophila, a model eukaryote.</title>
        <authorList>
            <person name="Eisen J.A."/>
            <person name="Coyne R.S."/>
            <person name="Wu M."/>
            <person name="Wu D."/>
            <person name="Thiagarajan M."/>
            <person name="Wortman J.R."/>
            <person name="Badger J.H."/>
            <person name="Ren Q."/>
            <person name="Amedeo P."/>
            <person name="Jones K.M."/>
            <person name="Tallon L.J."/>
            <person name="Delcher A.L."/>
            <person name="Salzberg S.L."/>
            <person name="Silva J.C."/>
            <person name="Haas B.J."/>
            <person name="Majoros W.H."/>
            <person name="Farzad M."/>
            <person name="Carlton J.M."/>
            <person name="Smith R.K. Jr."/>
            <person name="Garg J."/>
            <person name="Pearlman R.E."/>
            <person name="Karrer K.M."/>
            <person name="Sun L."/>
            <person name="Manning G."/>
            <person name="Elde N.C."/>
            <person name="Turkewitz A.P."/>
            <person name="Asai D.J."/>
            <person name="Wilkes D.E."/>
            <person name="Wang Y."/>
            <person name="Cai H."/>
            <person name="Collins K."/>
            <person name="Stewart B.A."/>
            <person name="Lee S.R."/>
            <person name="Wilamowska K."/>
            <person name="Weinberg Z."/>
            <person name="Ruzzo W.L."/>
            <person name="Wloga D."/>
            <person name="Gaertig J."/>
            <person name="Frankel J."/>
            <person name="Tsao C.-C."/>
            <person name="Gorovsky M.A."/>
            <person name="Keeling P.J."/>
            <person name="Waller R.F."/>
            <person name="Patron N.J."/>
            <person name="Cherry J.M."/>
            <person name="Stover N.A."/>
            <person name="Krieger C.J."/>
            <person name="del Toro C."/>
            <person name="Ryder H.F."/>
            <person name="Williamson S.C."/>
            <person name="Barbeau R.A."/>
            <person name="Hamilton E.P."/>
            <person name="Orias E."/>
        </authorList>
    </citation>
    <scope>NUCLEOTIDE SEQUENCE [LARGE SCALE GENOMIC DNA]</scope>
    <source>
        <strain evidence="3">SB210</strain>
    </source>
</reference>
<organism evidence="2 3">
    <name type="scientific">Tetrahymena thermophila (strain SB210)</name>
    <dbReference type="NCBI Taxonomy" id="312017"/>
    <lineage>
        <taxon>Eukaryota</taxon>
        <taxon>Sar</taxon>
        <taxon>Alveolata</taxon>
        <taxon>Ciliophora</taxon>
        <taxon>Intramacronucleata</taxon>
        <taxon>Oligohymenophorea</taxon>
        <taxon>Hymenostomatida</taxon>
        <taxon>Tetrahymenina</taxon>
        <taxon>Tetrahymenidae</taxon>
        <taxon>Tetrahymena</taxon>
    </lineage>
</organism>
<dbReference type="EMBL" id="GG662845">
    <property type="protein sequence ID" value="EWS76285.1"/>
    <property type="molecule type" value="Genomic_DNA"/>
</dbReference>
<dbReference type="RefSeq" id="XP_012651069.1">
    <property type="nucleotide sequence ID" value="XM_012795615.1"/>
</dbReference>
<dbReference type="AlphaFoldDB" id="W7XA83"/>
<sequence>MFVLPLSFNLQLRLNIYFSYYPIYFLFTNIYCISIFRLVFYQQRKASKIRFCLQGNLQLQLVLVSLSVIEQSKSYFLSSTNNKVIINVKTPIGSLAAIIETYIQISYYNIYIFPLFFFYSFIYSLTHSLLIFFYKMYQTTFHQIIEYLFNLYKSLQQTTQHIFKGIYDCFLTFFIYIPKQPIAVENKKSF</sequence>
<keyword evidence="1" id="KW-1133">Transmembrane helix</keyword>
<evidence type="ECO:0000313" key="3">
    <source>
        <dbReference type="Proteomes" id="UP000009168"/>
    </source>
</evidence>
<keyword evidence="1" id="KW-0472">Membrane</keyword>
<accession>W7XA83</accession>
<dbReference type="KEGG" id="tet:TTHERM_000001131"/>
<evidence type="ECO:0000256" key="1">
    <source>
        <dbReference type="SAM" id="Phobius"/>
    </source>
</evidence>
<evidence type="ECO:0000313" key="2">
    <source>
        <dbReference type="EMBL" id="EWS76285.1"/>
    </source>
</evidence>
<name>W7XA83_TETTS</name>
<feature type="transmembrane region" description="Helical" evidence="1">
    <location>
        <begin position="110"/>
        <end position="134"/>
    </location>
</feature>
<dbReference type="InParanoid" id="W7XA83"/>
<keyword evidence="3" id="KW-1185">Reference proteome</keyword>
<keyword evidence="1 2" id="KW-0812">Transmembrane</keyword>
<gene>
    <name evidence="2" type="ORF">TTHERM_000001131</name>
</gene>